<reference evidence="2" key="2">
    <citation type="journal article" date="2015" name="Data Brief">
        <title>Shoot transcriptome of the giant reed, Arundo donax.</title>
        <authorList>
            <person name="Barrero R.A."/>
            <person name="Guerrero F.D."/>
            <person name="Moolhuijzen P."/>
            <person name="Goolsby J.A."/>
            <person name="Tidwell J."/>
            <person name="Bellgard S.E."/>
            <person name="Bellgard M.I."/>
        </authorList>
    </citation>
    <scope>NUCLEOTIDE SEQUENCE</scope>
    <source>
        <tissue evidence="2">Shoot tissue taken approximately 20 cm above the soil surface</tissue>
    </source>
</reference>
<organism evidence="2">
    <name type="scientific">Arundo donax</name>
    <name type="common">Giant reed</name>
    <name type="synonym">Donax arundinaceus</name>
    <dbReference type="NCBI Taxonomy" id="35708"/>
    <lineage>
        <taxon>Eukaryota</taxon>
        <taxon>Viridiplantae</taxon>
        <taxon>Streptophyta</taxon>
        <taxon>Embryophyta</taxon>
        <taxon>Tracheophyta</taxon>
        <taxon>Spermatophyta</taxon>
        <taxon>Magnoliopsida</taxon>
        <taxon>Liliopsida</taxon>
        <taxon>Poales</taxon>
        <taxon>Poaceae</taxon>
        <taxon>PACMAD clade</taxon>
        <taxon>Arundinoideae</taxon>
        <taxon>Arundineae</taxon>
        <taxon>Arundo</taxon>
    </lineage>
</organism>
<proteinExistence type="predicted"/>
<evidence type="ECO:0000256" key="1">
    <source>
        <dbReference type="SAM" id="MobiDB-lite"/>
    </source>
</evidence>
<feature type="region of interest" description="Disordered" evidence="1">
    <location>
        <begin position="1"/>
        <end position="23"/>
    </location>
</feature>
<dbReference type="EMBL" id="GBRH01197240">
    <property type="protein sequence ID" value="JAE00656.1"/>
    <property type="molecule type" value="Transcribed_RNA"/>
</dbReference>
<sequence>MLKTPLTSSQLKESPGASHHNFNPTTMYCIYILCYIKLQELDGT</sequence>
<reference evidence="2" key="1">
    <citation type="submission" date="2014-09" db="EMBL/GenBank/DDBJ databases">
        <authorList>
            <person name="Magalhaes I.L.F."/>
            <person name="Oliveira U."/>
            <person name="Santos F.R."/>
            <person name="Vidigal T.H.D.A."/>
            <person name="Brescovit A.D."/>
            <person name="Santos A.J."/>
        </authorList>
    </citation>
    <scope>NUCLEOTIDE SEQUENCE</scope>
    <source>
        <tissue evidence="2">Shoot tissue taken approximately 20 cm above the soil surface</tissue>
    </source>
</reference>
<name>A0A0A9ES29_ARUDO</name>
<accession>A0A0A9ES29</accession>
<evidence type="ECO:0000313" key="2">
    <source>
        <dbReference type="EMBL" id="JAE00656.1"/>
    </source>
</evidence>
<feature type="compositionally biased region" description="Polar residues" evidence="1">
    <location>
        <begin position="1"/>
        <end position="12"/>
    </location>
</feature>
<dbReference type="AlphaFoldDB" id="A0A0A9ES29"/>
<protein>
    <submittedName>
        <fullName evidence="2">Uncharacterized protein</fullName>
    </submittedName>
</protein>